<keyword evidence="2" id="KW-1185">Reference proteome</keyword>
<protein>
    <submittedName>
        <fullName evidence="1">Uncharacterized protein</fullName>
    </submittedName>
</protein>
<gene>
    <name evidence="1" type="ORF">PCOR1329_LOCUS65624</name>
</gene>
<organism evidence="1 2">
    <name type="scientific">Prorocentrum cordatum</name>
    <dbReference type="NCBI Taxonomy" id="2364126"/>
    <lineage>
        <taxon>Eukaryota</taxon>
        <taxon>Sar</taxon>
        <taxon>Alveolata</taxon>
        <taxon>Dinophyceae</taxon>
        <taxon>Prorocentrales</taxon>
        <taxon>Prorocentraceae</taxon>
        <taxon>Prorocentrum</taxon>
    </lineage>
</organism>
<comment type="caution">
    <text evidence="1">The sequence shown here is derived from an EMBL/GenBank/DDBJ whole genome shotgun (WGS) entry which is preliminary data.</text>
</comment>
<name>A0ABN9WE67_9DINO</name>
<dbReference type="EMBL" id="CAUYUJ010018410">
    <property type="protein sequence ID" value="CAK0883399.1"/>
    <property type="molecule type" value="Genomic_DNA"/>
</dbReference>
<dbReference type="Proteomes" id="UP001189429">
    <property type="component" value="Unassembled WGS sequence"/>
</dbReference>
<accession>A0ABN9WE67</accession>
<proteinExistence type="predicted"/>
<evidence type="ECO:0000313" key="2">
    <source>
        <dbReference type="Proteomes" id="UP001189429"/>
    </source>
</evidence>
<evidence type="ECO:0000313" key="1">
    <source>
        <dbReference type="EMBL" id="CAK0883399.1"/>
    </source>
</evidence>
<reference evidence="1" key="1">
    <citation type="submission" date="2023-10" db="EMBL/GenBank/DDBJ databases">
        <authorList>
            <person name="Chen Y."/>
            <person name="Shah S."/>
            <person name="Dougan E. K."/>
            <person name="Thang M."/>
            <person name="Chan C."/>
        </authorList>
    </citation>
    <scope>NUCLEOTIDE SEQUENCE [LARGE SCALE GENOMIC DNA]</scope>
</reference>
<sequence length="334" mass="36055">MPAGPASRHGPGAAALPAALCAKAPGWKARLARLIPAAARAAMARRLALLAAALRPHRASVAAGSPVPRALAETAPEVPQVSELWAGSTCSDLHYEYDGIFPHGNRNAASHLWSWFLLERAEQMTSEKLVDMFRCFCAVSGSPTRPSDFNRYKLTLPKADGSGTHAGFMHYCCWPCVCDTQDFMKVDTRTVKTADGERTYHFTVLGNPCEHPEELKKPFQDGFMQGDVTLAMTAPEISCDSDGALHKAPLSDNGYVIIGMLFDFPDGADPAWDSDEPVPGRVTTRGGVRYQDEAEYSSLCRERAANGYDSGMGEIFRRVAGITPVAAVGGEIHQ</sequence>